<dbReference type="AlphaFoldDB" id="A0A8T0DP68"/>
<comment type="similarity">
    <text evidence="2">Belongs to the SLC29A/ENT transporter (TC 2.A.57) family.</text>
</comment>
<reference evidence="8 9" key="1">
    <citation type="submission" date="2019-07" db="EMBL/GenBank/DDBJ databases">
        <title>Annotation for the trematode Paragonimus westermani.</title>
        <authorList>
            <person name="Choi Y.-J."/>
        </authorList>
    </citation>
    <scope>NUCLEOTIDE SEQUENCE [LARGE SCALE GENOMIC DNA]</scope>
    <source>
        <strain evidence="8">180907_Pwestermani</strain>
    </source>
</reference>
<dbReference type="PANTHER" id="PTHR10332">
    <property type="entry name" value="EQUILIBRATIVE NUCLEOSIDE TRANSPORTER"/>
    <property type="match status" value="1"/>
</dbReference>
<sequence length="185" mass="20569">MDVKLNGGSSDSIRTYRDEFSNTPRDKFNLVYLIFFFVGLGTLLPWNFFITAIPYFQFKLRNTSLENGSYTDPKFMSKEQVLFANYLALCSMLPIAIFTIMNIVLMKWISAFTRYITGAVVVFLLFLVTVILVKIVLEPDVFLGITLASVVVINSGSAIVQGSVLGIAALLPPQNMKACLEGQVS</sequence>
<dbReference type="EMBL" id="JTDF01002727">
    <property type="protein sequence ID" value="KAF8568507.1"/>
    <property type="molecule type" value="Genomic_DNA"/>
</dbReference>
<evidence type="ECO:0008006" key="10">
    <source>
        <dbReference type="Google" id="ProtNLM"/>
    </source>
</evidence>
<keyword evidence="9" id="KW-1185">Reference proteome</keyword>
<name>A0A8T0DP68_9TREM</name>
<evidence type="ECO:0000256" key="4">
    <source>
        <dbReference type="ARBA" id="ARBA00022692"/>
    </source>
</evidence>
<feature type="transmembrane region" description="Helical" evidence="7">
    <location>
        <begin position="30"/>
        <end position="56"/>
    </location>
</feature>
<dbReference type="GO" id="GO:0005337">
    <property type="term" value="F:nucleoside transmembrane transporter activity"/>
    <property type="evidence" value="ECO:0007669"/>
    <property type="project" value="InterPro"/>
</dbReference>
<evidence type="ECO:0000313" key="8">
    <source>
        <dbReference type="EMBL" id="KAF8568507.1"/>
    </source>
</evidence>
<gene>
    <name evidence="8" type="ORF">P879_06142</name>
</gene>
<keyword evidence="4 7" id="KW-0812">Transmembrane</keyword>
<dbReference type="OrthoDB" id="46396at2759"/>
<comment type="subcellular location">
    <subcellularLocation>
        <location evidence="1">Membrane</location>
        <topology evidence="1">Multi-pass membrane protein</topology>
    </subcellularLocation>
</comment>
<feature type="transmembrane region" description="Helical" evidence="7">
    <location>
        <begin position="83"/>
        <end position="104"/>
    </location>
</feature>
<feature type="transmembrane region" description="Helical" evidence="7">
    <location>
        <begin position="116"/>
        <end position="137"/>
    </location>
</feature>
<evidence type="ECO:0000256" key="7">
    <source>
        <dbReference type="SAM" id="Phobius"/>
    </source>
</evidence>
<keyword evidence="3" id="KW-0813">Transport</keyword>
<evidence type="ECO:0000256" key="5">
    <source>
        <dbReference type="ARBA" id="ARBA00022989"/>
    </source>
</evidence>
<evidence type="ECO:0000256" key="6">
    <source>
        <dbReference type="ARBA" id="ARBA00023136"/>
    </source>
</evidence>
<comment type="caution">
    <text evidence="8">The sequence shown here is derived from an EMBL/GenBank/DDBJ whole genome shotgun (WGS) entry which is preliminary data.</text>
</comment>
<evidence type="ECO:0000256" key="3">
    <source>
        <dbReference type="ARBA" id="ARBA00022448"/>
    </source>
</evidence>
<evidence type="ECO:0000256" key="1">
    <source>
        <dbReference type="ARBA" id="ARBA00004141"/>
    </source>
</evidence>
<keyword evidence="5 7" id="KW-1133">Transmembrane helix</keyword>
<dbReference type="InterPro" id="IPR002259">
    <property type="entry name" value="Eqnu_transpt"/>
</dbReference>
<proteinExistence type="inferred from homology"/>
<feature type="transmembrane region" description="Helical" evidence="7">
    <location>
        <begin position="143"/>
        <end position="171"/>
    </location>
</feature>
<evidence type="ECO:0000256" key="2">
    <source>
        <dbReference type="ARBA" id="ARBA00007965"/>
    </source>
</evidence>
<keyword evidence="6 7" id="KW-0472">Membrane</keyword>
<dbReference type="GO" id="GO:0005886">
    <property type="term" value="C:plasma membrane"/>
    <property type="evidence" value="ECO:0007669"/>
    <property type="project" value="TreeGrafter"/>
</dbReference>
<accession>A0A8T0DP68</accession>
<dbReference type="Proteomes" id="UP000699462">
    <property type="component" value="Unassembled WGS sequence"/>
</dbReference>
<protein>
    <recommendedName>
        <fullName evidence="10">Solute carrier family 29 (Equilibrative nucleoside transporter), member 1/2/3</fullName>
    </recommendedName>
</protein>
<dbReference type="PANTHER" id="PTHR10332:SF88">
    <property type="entry name" value="EQUILIBRATIVE NUCLEOSIDE TRANSPORTER 1, ISOFORM A"/>
    <property type="match status" value="1"/>
</dbReference>
<evidence type="ECO:0000313" key="9">
    <source>
        <dbReference type="Proteomes" id="UP000699462"/>
    </source>
</evidence>
<organism evidence="8 9">
    <name type="scientific">Paragonimus westermani</name>
    <dbReference type="NCBI Taxonomy" id="34504"/>
    <lineage>
        <taxon>Eukaryota</taxon>
        <taxon>Metazoa</taxon>
        <taxon>Spiralia</taxon>
        <taxon>Lophotrochozoa</taxon>
        <taxon>Platyhelminthes</taxon>
        <taxon>Trematoda</taxon>
        <taxon>Digenea</taxon>
        <taxon>Plagiorchiida</taxon>
        <taxon>Troglotremata</taxon>
        <taxon>Troglotrematidae</taxon>
        <taxon>Paragonimus</taxon>
    </lineage>
</organism>